<gene>
    <name evidence="1" type="ORF">HMPREF9371_2210</name>
</gene>
<dbReference type="STRING" id="1032488.HMPREF9371_2210"/>
<dbReference type="EMBL" id="AGAY01000074">
    <property type="protein sequence ID" value="EGY51603.1"/>
    <property type="molecule type" value="Genomic_DNA"/>
</dbReference>
<proteinExistence type="predicted"/>
<keyword evidence="2" id="KW-1185">Reference proteome</keyword>
<evidence type="ECO:0000313" key="1">
    <source>
        <dbReference type="EMBL" id="EGY51603.1"/>
    </source>
</evidence>
<comment type="caution">
    <text evidence="1">The sequence shown here is derived from an EMBL/GenBank/DDBJ whole genome shotgun (WGS) entry which is preliminary data.</text>
</comment>
<dbReference type="Proteomes" id="UP000003019">
    <property type="component" value="Unassembled WGS sequence"/>
</dbReference>
<protein>
    <submittedName>
        <fullName evidence="1">Uncharacterized protein</fullName>
    </submittedName>
</protein>
<dbReference type="HOGENOM" id="CLU_3273265_0_0_4"/>
<name>G4CKS0_9NEIS</name>
<organism evidence="1 2">
    <name type="scientific">Neisseria shayeganii 871</name>
    <dbReference type="NCBI Taxonomy" id="1032488"/>
    <lineage>
        <taxon>Bacteria</taxon>
        <taxon>Pseudomonadati</taxon>
        <taxon>Pseudomonadota</taxon>
        <taxon>Betaproteobacteria</taxon>
        <taxon>Neisseriales</taxon>
        <taxon>Neisseriaceae</taxon>
        <taxon>Neisseria</taxon>
    </lineage>
</organism>
<sequence>MAVIFGYPLVNRFSGSLGRVVKKHGGSLYSQPLPKLSGNTP</sequence>
<accession>G4CKS0</accession>
<evidence type="ECO:0000313" key="2">
    <source>
        <dbReference type="Proteomes" id="UP000003019"/>
    </source>
</evidence>
<dbReference type="AlphaFoldDB" id="G4CKS0"/>
<reference evidence="1 2" key="1">
    <citation type="submission" date="2011-05" db="EMBL/GenBank/DDBJ databases">
        <authorList>
            <person name="Muzny D."/>
            <person name="Qin X."/>
            <person name="Deng J."/>
            <person name="Jiang H."/>
            <person name="Liu Y."/>
            <person name="Qu J."/>
            <person name="Song X.-Z."/>
            <person name="Zhang L."/>
            <person name="Thornton R."/>
            <person name="Coyle M."/>
            <person name="Francisco L."/>
            <person name="Jackson L."/>
            <person name="Javaid M."/>
            <person name="Korchina V."/>
            <person name="Kovar C."/>
            <person name="Mata R."/>
            <person name="Mathew T."/>
            <person name="Ngo R."/>
            <person name="Nguyen L."/>
            <person name="Nguyen N."/>
            <person name="Okwuonu G."/>
            <person name="Ongeri F."/>
            <person name="Pham C."/>
            <person name="Simmons D."/>
            <person name="Wilczek-Boney K."/>
            <person name="Hale W."/>
            <person name="Jakkamsetti A."/>
            <person name="Pham P."/>
            <person name="Ruth R."/>
            <person name="San Lucas F."/>
            <person name="Warren J."/>
            <person name="Zhang J."/>
            <person name="Zhao Z."/>
            <person name="Zhou C."/>
            <person name="Zhu D."/>
            <person name="Lee S."/>
            <person name="Bess C."/>
            <person name="Blankenburg K."/>
            <person name="Forbes L."/>
            <person name="Fu Q."/>
            <person name="Gubbala S."/>
            <person name="Hirani K."/>
            <person name="Jayaseelan J.C."/>
            <person name="Lara F."/>
            <person name="Munidasa M."/>
            <person name="Palculict T."/>
            <person name="Patil S."/>
            <person name="Pu L.-L."/>
            <person name="Saada N."/>
            <person name="Tang L."/>
            <person name="Weissenberger G."/>
            <person name="Zhu Y."/>
            <person name="Hemphill L."/>
            <person name="Shang Y."/>
            <person name="Youmans B."/>
            <person name="Ayvaz T."/>
            <person name="Ross M."/>
            <person name="Santibanez J."/>
            <person name="Aqrawi P."/>
            <person name="Gross S."/>
            <person name="Joshi V."/>
            <person name="Fowler G."/>
            <person name="Nazareth L."/>
            <person name="Reid J."/>
            <person name="Worley K."/>
            <person name="Petrosino J."/>
            <person name="Highlander S."/>
            <person name="Gibbs R."/>
        </authorList>
    </citation>
    <scope>NUCLEOTIDE SEQUENCE [LARGE SCALE GENOMIC DNA]</scope>
    <source>
        <strain evidence="1 2">871</strain>
    </source>
</reference>